<sequence length="264" mass="31258">MLEFIKNYILLIVAFVLAILIGYMIFANPLEFSKNEIREFSLKAMLYSLTAIVAILGYWWTQVKQQERHDDSLYEERWNKTLDIKKDALVEMCQLRANMSGIITNTTRYHLDEFIEQEGYFNNVVKELRQNGEKITDLGAMFLMDNEDEEVTIKALEFNLKLLDMESCLDQWLPIPNDNVDAERAIRHLVVTHLRSLSYIVDDLRWEIHCEAQGIVIQRYDINRDDDEQLSGYVSNEEYLDWKKEEDKERMRLRKYYASGGSRT</sequence>
<keyword evidence="1" id="KW-1133">Transmembrane helix</keyword>
<gene>
    <name evidence="2" type="ORF">VCR5J5_1440102</name>
</gene>
<accession>A0A822MU85</accession>
<keyword evidence="1" id="KW-0812">Transmembrane</keyword>
<protein>
    <submittedName>
        <fullName evidence="2">Uncharacterized protein</fullName>
    </submittedName>
</protein>
<name>A0A822MU85_9VIBR</name>
<dbReference type="Proteomes" id="UP000049495">
    <property type="component" value="Unassembled WGS sequence"/>
</dbReference>
<evidence type="ECO:0000256" key="1">
    <source>
        <dbReference type="SAM" id="Phobius"/>
    </source>
</evidence>
<comment type="caution">
    <text evidence="2">The sequence shown here is derived from an EMBL/GenBank/DDBJ whole genome shotgun (WGS) entry which is preliminary data.</text>
</comment>
<proteinExistence type="predicted"/>
<dbReference type="AlphaFoldDB" id="A0A822MU85"/>
<evidence type="ECO:0000313" key="3">
    <source>
        <dbReference type="Proteomes" id="UP000049495"/>
    </source>
</evidence>
<keyword evidence="1" id="KW-0472">Membrane</keyword>
<organism evidence="2 3">
    <name type="scientific">Vibrio crassostreae</name>
    <dbReference type="NCBI Taxonomy" id="246167"/>
    <lineage>
        <taxon>Bacteria</taxon>
        <taxon>Pseudomonadati</taxon>
        <taxon>Pseudomonadota</taxon>
        <taxon>Gammaproteobacteria</taxon>
        <taxon>Vibrionales</taxon>
        <taxon>Vibrionaceae</taxon>
        <taxon>Vibrio</taxon>
    </lineage>
</organism>
<reference evidence="3" key="1">
    <citation type="submission" date="2014-06" db="EMBL/GenBank/DDBJ databases">
        <authorList>
            <person name="Le Roux Frederique"/>
        </authorList>
    </citation>
    <scope>NUCLEOTIDE SEQUENCE [LARGE SCALE GENOMIC DNA]</scope>
    <source>
        <strain evidence="3">J5-5</strain>
    </source>
</reference>
<dbReference type="EMBL" id="CCJV01000051">
    <property type="protein sequence ID" value="CDT09294.1"/>
    <property type="molecule type" value="Genomic_DNA"/>
</dbReference>
<evidence type="ECO:0000313" key="2">
    <source>
        <dbReference type="EMBL" id="CDT09294.1"/>
    </source>
</evidence>
<feature type="transmembrane region" description="Helical" evidence="1">
    <location>
        <begin position="40"/>
        <end position="60"/>
    </location>
</feature>
<feature type="transmembrane region" description="Helical" evidence="1">
    <location>
        <begin position="7"/>
        <end position="28"/>
    </location>
</feature>
<dbReference type="RefSeq" id="WP_048669719.1">
    <property type="nucleotide sequence ID" value="NZ_CAWQCV010000131.1"/>
</dbReference>